<dbReference type="Gene3D" id="1.10.1600.10">
    <property type="match status" value="1"/>
</dbReference>
<proteinExistence type="inferred from homology"/>
<feature type="compositionally biased region" description="Polar residues" evidence="12">
    <location>
        <begin position="564"/>
        <end position="576"/>
    </location>
</feature>
<evidence type="ECO:0000256" key="11">
    <source>
        <dbReference type="ARBA" id="ARBA00023242"/>
    </source>
</evidence>
<dbReference type="AlphaFoldDB" id="A0AAW1S2T3"/>
<dbReference type="Gene3D" id="3.40.50.410">
    <property type="entry name" value="von Willebrand factor, type A domain"/>
    <property type="match status" value="1"/>
</dbReference>
<evidence type="ECO:0000256" key="9">
    <source>
        <dbReference type="ARBA" id="ARBA00023172"/>
    </source>
</evidence>
<comment type="caution">
    <text evidence="14">The sequence shown here is derived from an EMBL/GenBank/DDBJ whole genome shotgun (WGS) entry which is preliminary data.</text>
</comment>
<evidence type="ECO:0000256" key="12">
    <source>
        <dbReference type="SAM" id="MobiDB-lite"/>
    </source>
</evidence>
<dbReference type="SUPFAM" id="SSF101420">
    <property type="entry name" value="C-terminal domain of Ku80"/>
    <property type="match status" value="1"/>
</dbReference>
<dbReference type="SUPFAM" id="SSF53300">
    <property type="entry name" value="vWA-like"/>
    <property type="match status" value="1"/>
</dbReference>
<evidence type="ECO:0000259" key="13">
    <source>
        <dbReference type="SMART" id="SM00559"/>
    </source>
</evidence>
<dbReference type="SMART" id="SM00559">
    <property type="entry name" value="Ku78"/>
    <property type="match status" value="1"/>
</dbReference>
<dbReference type="Pfam" id="PF02735">
    <property type="entry name" value="Ku"/>
    <property type="match status" value="1"/>
</dbReference>
<dbReference type="PANTHER" id="PTHR12604:SF4">
    <property type="entry name" value="X-RAY REPAIR CROSS-COMPLEMENTING PROTEIN 5"/>
    <property type="match status" value="1"/>
</dbReference>
<evidence type="ECO:0000313" key="15">
    <source>
        <dbReference type="Proteomes" id="UP001438707"/>
    </source>
</evidence>
<feature type="region of interest" description="Disordered" evidence="12">
    <location>
        <begin position="523"/>
        <end position="578"/>
    </location>
</feature>
<dbReference type="EMBL" id="JALJOS010000004">
    <property type="protein sequence ID" value="KAK9840417.1"/>
    <property type="molecule type" value="Genomic_DNA"/>
</dbReference>
<dbReference type="CDD" id="cd00873">
    <property type="entry name" value="KU80"/>
    <property type="match status" value="1"/>
</dbReference>
<dbReference type="SUPFAM" id="SSF100939">
    <property type="entry name" value="SPOC domain-like"/>
    <property type="match status" value="1"/>
</dbReference>
<feature type="region of interest" description="Disordered" evidence="12">
    <location>
        <begin position="668"/>
        <end position="717"/>
    </location>
</feature>
<feature type="compositionally biased region" description="Polar residues" evidence="12">
    <location>
        <begin position="668"/>
        <end position="678"/>
    </location>
</feature>
<dbReference type="GO" id="GO:0043564">
    <property type="term" value="C:Ku70:Ku80 complex"/>
    <property type="evidence" value="ECO:0007669"/>
    <property type="project" value="InterPro"/>
</dbReference>
<dbReference type="InterPro" id="IPR016194">
    <property type="entry name" value="SPOC-like_C_dom_sf"/>
</dbReference>
<keyword evidence="4" id="KW-0227">DNA damage</keyword>
<dbReference type="Proteomes" id="UP001438707">
    <property type="component" value="Unassembled WGS sequence"/>
</dbReference>
<feature type="compositionally biased region" description="Basic and acidic residues" evidence="12">
    <location>
        <begin position="681"/>
        <end position="705"/>
    </location>
</feature>
<dbReference type="InterPro" id="IPR036494">
    <property type="entry name" value="Ku_C_sf"/>
</dbReference>
<feature type="domain" description="Ku" evidence="13">
    <location>
        <begin position="284"/>
        <end position="423"/>
    </location>
</feature>
<dbReference type="Gene3D" id="2.40.290.10">
    <property type="match status" value="1"/>
</dbReference>
<keyword evidence="3" id="KW-0547">Nucleotide-binding</keyword>
<dbReference type="InterPro" id="IPR006164">
    <property type="entry name" value="DNA_bd_Ku70/Ku80"/>
</dbReference>
<organism evidence="14 15">
    <name type="scientific">Apatococcus lobatus</name>
    <dbReference type="NCBI Taxonomy" id="904363"/>
    <lineage>
        <taxon>Eukaryota</taxon>
        <taxon>Viridiplantae</taxon>
        <taxon>Chlorophyta</taxon>
        <taxon>core chlorophytes</taxon>
        <taxon>Trebouxiophyceae</taxon>
        <taxon>Chlorellales</taxon>
        <taxon>Chlorellaceae</taxon>
        <taxon>Apatococcus</taxon>
    </lineage>
</organism>
<evidence type="ECO:0000256" key="2">
    <source>
        <dbReference type="ARBA" id="ARBA00007726"/>
    </source>
</evidence>
<dbReference type="GO" id="GO:0016787">
    <property type="term" value="F:hydrolase activity"/>
    <property type="evidence" value="ECO:0007669"/>
    <property type="project" value="UniProtKB-KW"/>
</dbReference>
<name>A0AAW1S2T3_9CHLO</name>
<evidence type="ECO:0000256" key="10">
    <source>
        <dbReference type="ARBA" id="ARBA00023204"/>
    </source>
</evidence>
<reference evidence="14 15" key="1">
    <citation type="journal article" date="2024" name="Nat. Commun.">
        <title>Phylogenomics reveals the evolutionary origins of lichenization in chlorophyte algae.</title>
        <authorList>
            <person name="Puginier C."/>
            <person name="Libourel C."/>
            <person name="Otte J."/>
            <person name="Skaloud P."/>
            <person name="Haon M."/>
            <person name="Grisel S."/>
            <person name="Petersen M."/>
            <person name="Berrin J.G."/>
            <person name="Delaux P.M."/>
            <person name="Dal Grande F."/>
            <person name="Keller J."/>
        </authorList>
    </citation>
    <scope>NUCLEOTIDE SEQUENCE [LARGE SCALE GENOMIC DNA]</scope>
    <source>
        <strain evidence="14 15">SAG 2145</strain>
    </source>
</reference>
<evidence type="ECO:0000256" key="5">
    <source>
        <dbReference type="ARBA" id="ARBA00022801"/>
    </source>
</evidence>
<dbReference type="GO" id="GO:0000723">
    <property type="term" value="P:telomere maintenance"/>
    <property type="evidence" value="ECO:0007669"/>
    <property type="project" value="InterPro"/>
</dbReference>
<dbReference type="GO" id="GO:0005524">
    <property type="term" value="F:ATP binding"/>
    <property type="evidence" value="ECO:0007669"/>
    <property type="project" value="UniProtKB-KW"/>
</dbReference>
<dbReference type="Pfam" id="PF08785">
    <property type="entry name" value="Ku_PK_bind"/>
    <property type="match status" value="1"/>
</dbReference>
<dbReference type="Gene3D" id="1.25.40.240">
    <property type="entry name" value="Ku, C-terminal domain"/>
    <property type="match status" value="1"/>
</dbReference>
<accession>A0AAW1S2T3</accession>
<keyword evidence="8" id="KW-0238">DNA-binding</keyword>
<comment type="subcellular location">
    <subcellularLocation>
        <location evidence="1">Nucleus</location>
    </subcellularLocation>
</comment>
<comment type="similarity">
    <text evidence="2">Belongs to the ku80 family.</text>
</comment>
<dbReference type="GO" id="GO:0006310">
    <property type="term" value="P:DNA recombination"/>
    <property type="evidence" value="ECO:0007669"/>
    <property type="project" value="UniProtKB-KW"/>
</dbReference>
<dbReference type="InterPro" id="IPR024193">
    <property type="entry name" value="Ku80"/>
</dbReference>
<protein>
    <recommendedName>
        <fullName evidence="13">Ku domain-containing protein</fullName>
    </recommendedName>
</protein>
<evidence type="ECO:0000256" key="4">
    <source>
        <dbReference type="ARBA" id="ARBA00022763"/>
    </source>
</evidence>
<evidence type="ECO:0000256" key="7">
    <source>
        <dbReference type="ARBA" id="ARBA00022840"/>
    </source>
</evidence>
<feature type="compositionally biased region" description="Acidic residues" evidence="12">
    <location>
        <begin position="706"/>
        <end position="717"/>
    </location>
</feature>
<sequence length="717" mass="79076">MARNKEVSLLLLDVGPSMHSSLEYAEKALSGYIHAKMLNKPSHEVALIYFGTSDTSNQLNTEMAASGDDDQYQFITYDQELRPPDMSFMTSLSSIAPGDGKPDFIDALTVAADSLFRTLADRPILDKANIAKRIILISDFATPAKDDPGDDFVPTLMEKLAEKDVVLEVNCLDTALQESTQNHSRDANLQVLHRVLSAVRHTVKRLRSETEILGVFKAKEYSHTAYFTGEFRLSNAMHIKVKVCKKSSQERPLAVSKYSDRGHAPNSSHAILTDTEYKSSTDPDKIVPAENRVKAYKYGKQNVPLPAQDEGILKFSPDKGLWLLGFVETQQVPRHTFMKDVWLVAADKTTEKSLVAMSALSRALQARNTVAIVRFVPRASGAVVMGACTPLLGNGRQPDCLLLNHLPFFEDMRSFTFASFASRPEAQPTPAQLSATDDLIDSMQLVQGDEEQLKPDETVNPTLNRFYAFMAARVVDPNAAAPELDPLTSRIMLPHLDTLPRARAALAAAKEAFPIKLSAAEKAAADAENRDQGDEPAENGQAGTSGQEEEKKDEGPRFNLDAAPTTQAETVGSSSPVEDFESLVQQGRPDIAFNGLARIIETLVARSLGDRSFGKALSCLQALRQGCIQHSRPQLFNDTLTLLTSKWDSQPNCKAFWIKVHDASLQQISSQEETSSPVSPREAEAWFKSHAPEQKVEEEQPKPEPMEEDQDEFADMD</sequence>
<keyword evidence="10" id="KW-0234">DNA repair</keyword>
<evidence type="ECO:0000256" key="8">
    <source>
        <dbReference type="ARBA" id="ARBA00023125"/>
    </source>
</evidence>
<gene>
    <name evidence="14" type="ORF">WJX74_009567</name>
</gene>
<dbReference type="GO" id="GO:0004386">
    <property type="term" value="F:helicase activity"/>
    <property type="evidence" value="ECO:0007669"/>
    <property type="project" value="UniProtKB-KW"/>
</dbReference>
<evidence type="ECO:0000256" key="6">
    <source>
        <dbReference type="ARBA" id="ARBA00022806"/>
    </source>
</evidence>
<evidence type="ECO:0000256" key="1">
    <source>
        <dbReference type="ARBA" id="ARBA00004123"/>
    </source>
</evidence>
<dbReference type="PANTHER" id="PTHR12604">
    <property type="entry name" value="KU AUTOANTIGEN DNA HELICASE"/>
    <property type="match status" value="1"/>
</dbReference>
<feature type="compositionally biased region" description="Basic and acidic residues" evidence="12">
    <location>
        <begin position="523"/>
        <end position="533"/>
    </location>
</feature>
<evidence type="ECO:0000256" key="3">
    <source>
        <dbReference type="ARBA" id="ARBA00022741"/>
    </source>
</evidence>
<keyword evidence="15" id="KW-1185">Reference proteome</keyword>
<dbReference type="InterPro" id="IPR036465">
    <property type="entry name" value="vWFA_dom_sf"/>
</dbReference>
<dbReference type="GO" id="GO:0042162">
    <property type="term" value="F:telomeric DNA binding"/>
    <property type="evidence" value="ECO:0007669"/>
    <property type="project" value="InterPro"/>
</dbReference>
<evidence type="ECO:0000313" key="14">
    <source>
        <dbReference type="EMBL" id="KAK9840417.1"/>
    </source>
</evidence>
<keyword evidence="5" id="KW-0378">Hydrolase</keyword>
<dbReference type="InterPro" id="IPR014893">
    <property type="entry name" value="Ku_PK_bind"/>
</dbReference>
<dbReference type="GO" id="GO:0006303">
    <property type="term" value="P:double-strand break repair via nonhomologous end joining"/>
    <property type="evidence" value="ECO:0007669"/>
    <property type="project" value="InterPro"/>
</dbReference>
<keyword evidence="11" id="KW-0539">Nucleus</keyword>
<dbReference type="GO" id="GO:0003684">
    <property type="term" value="F:damaged DNA binding"/>
    <property type="evidence" value="ECO:0007669"/>
    <property type="project" value="InterPro"/>
</dbReference>
<keyword evidence="9" id="KW-0233">DNA recombination</keyword>
<keyword evidence="6" id="KW-0347">Helicase</keyword>
<keyword evidence="7" id="KW-0067">ATP-binding</keyword>
<dbReference type="GO" id="GO:0003690">
    <property type="term" value="F:double-stranded DNA binding"/>
    <property type="evidence" value="ECO:0007669"/>
    <property type="project" value="TreeGrafter"/>
</dbReference>